<dbReference type="InterPro" id="IPR029044">
    <property type="entry name" value="Nucleotide-diphossugar_trans"/>
</dbReference>
<evidence type="ECO:0000313" key="3">
    <source>
        <dbReference type="Proteomes" id="UP000054736"/>
    </source>
</evidence>
<accession>A0A0W0SVQ4</accession>
<dbReference type="OrthoDB" id="9788272at2"/>
<dbReference type="AlphaFoldDB" id="A0A0W0SVQ4"/>
<dbReference type="STRING" id="1212489.Ldro_0950"/>
<evidence type="ECO:0000259" key="1">
    <source>
        <dbReference type="Pfam" id="PF00483"/>
    </source>
</evidence>
<dbReference type="Pfam" id="PF00483">
    <property type="entry name" value="NTP_transferase"/>
    <property type="match status" value="1"/>
</dbReference>
<comment type="caution">
    <text evidence="2">The sequence shown here is derived from an EMBL/GenBank/DDBJ whole genome shotgun (WGS) entry which is preliminary data.</text>
</comment>
<feature type="domain" description="Nucleotidyl transferase" evidence="1">
    <location>
        <begin position="5"/>
        <end position="177"/>
    </location>
</feature>
<reference evidence="2 3" key="1">
    <citation type="submission" date="2015-11" db="EMBL/GenBank/DDBJ databases">
        <title>Genomic analysis of 38 Legionella species identifies large and diverse effector repertoires.</title>
        <authorList>
            <person name="Burstein D."/>
            <person name="Amaro F."/>
            <person name="Zusman T."/>
            <person name="Lifshitz Z."/>
            <person name="Cohen O."/>
            <person name="Gilbert J.A."/>
            <person name="Pupko T."/>
            <person name="Shuman H.A."/>
            <person name="Segal G."/>
        </authorList>
    </citation>
    <scope>NUCLEOTIDE SEQUENCE [LARGE SCALE GENOMIC DNA]</scope>
    <source>
        <strain evidence="2 3">ATCC 700990</strain>
    </source>
</reference>
<dbReference type="PATRIC" id="fig|1212489.4.peg.994"/>
<dbReference type="InterPro" id="IPR005835">
    <property type="entry name" value="NTP_transferase_dom"/>
</dbReference>
<organism evidence="2 3">
    <name type="scientific">Legionella drozanskii LLAP-1</name>
    <dbReference type="NCBI Taxonomy" id="1212489"/>
    <lineage>
        <taxon>Bacteria</taxon>
        <taxon>Pseudomonadati</taxon>
        <taxon>Pseudomonadota</taxon>
        <taxon>Gammaproteobacteria</taxon>
        <taxon>Legionellales</taxon>
        <taxon>Legionellaceae</taxon>
        <taxon>Legionella</taxon>
    </lineage>
</organism>
<dbReference type="Proteomes" id="UP000054736">
    <property type="component" value="Unassembled WGS sequence"/>
</dbReference>
<protein>
    <recommendedName>
        <fullName evidence="1">Nucleotidyl transferase domain-containing protein</fullName>
    </recommendedName>
</protein>
<keyword evidence="3" id="KW-1185">Reference proteome</keyword>
<dbReference type="SUPFAM" id="SSF53448">
    <property type="entry name" value="Nucleotide-diphospho-sugar transferases"/>
    <property type="match status" value="1"/>
</dbReference>
<sequence>MRIVVIPMAGFGTRFLEVFSDKKLTPVPPSEEPMFIHAIRKLGFSYDRIILIPREADSIQPALNDYPDISRCTTVVATNQETRGPLDTVMYAKSILNEHLDAELVICNCDQVLVWPGEWALSWLKERGAIGGIPTIERKSQRHSYAEIDEKYPCKITRVREKERISNRATIGVYWFGTIGNFLLAAEQVFSHQDVAPNGEYYVSHAYNYLDGLILEYPLCEFWSLGEPDNFNKYINQNYLLGEDT</sequence>
<gene>
    <name evidence="2" type="ORF">Ldro_0950</name>
</gene>
<dbReference type="EMBL" id="LNXY01000020">
    <property type="protein sequence ID" value="KTC87331.1"/>
    <property type="molecule type" value="Genomic_DNA"/>
</dbReference>
<dbReference type="Gene3D" id="3.90.550.10">
    <property type="entry name" value="Spore Coat Polysaccharide Biosynthesis Protein SpsA, Chain A"/>
    <property type="match status" value="1"/>
</dbReference>
<name>A0A0W0SVQ4_9GAMM</name>
<dbReference type="RefSeq" id="WP_058495278.1">
    <property type="nucleotide sequence ID" value="NZ_CAAAIU010000011.1"/>
</dbReference>
<proteinExistence type="predicted"/>
<evidence type="ECO:0000313" key="2">
    <source>
        <dbReference type="EMBL" id="KTC87331.1"/>
    </source>
</evidence>